<evidence type="ECO:0000313" key="10">
    <source>
        <dbReference type="EMBL" id="OAH52846.1"/>
    </source>
</evidence>
<dbReference type="Gene3D" id="3.30.240.20">
    <property type="entry name" value="bsu07140 like domains"/>
    <property type="match status" value="2"/>
</dbReference>
<evidence type="ECO:0008006" key="12">
    <source>
        <dbReference type="Google" id="ProtNLM"/>
    </source>
</evidence>
<gene>
    <name evidence="10" type="ORF">AWH48_13620</name>
</gene>
<evidence type="ECO:0000256" key="6">
    <source>
        <dbReference type="ARBA" id="ARBA00023136"/>
    </source>
</evidence>
<name>A0A177KIN6_9BACI</name>
<evidence type="ECO:0000256" key="1">
    <source>
        <dbReference type="ARBA" id="ARBA00004651"/>
    </source>
</evidence>
<organism evidence="10 11">
    <name type="scientific">Domibacillus aminovorans</name>
    <dbReference type="NCBI Taxonomy" id="29332"/>
    <lineage>
        <taxon>Bacteria</taxon>
        <taxon>Bacillati</taxon>
        <taxon>Bacillota</taxon>
        <taxon>Bacilli</taxon>
        <taxon>Bacillales</taxon>
        <taxon>Bacillaceae</taxon>
        <taxon>Domibacillus</taxon>
    </lineage>
</organism>
<evidence type="ECO:0000313" key="11">
    <source>
        <dbReference type="Proteomes" id="UP000077271"/>
    </source>
</evidence>
<evidence type="ECO:0000256" key="7">
    <source>
        <dbReference type="SAM" id="Phobius"/>
    </source>
</evidence>
<feature type="domain" description="YetF C-terminal" evidence="8">
    <location>
        <begin position="81"/>
        <end position="208"/>
    </location>
</feature>
<keyword evidence="3" id="KW-1003">Cell membrane</keyword>
<dbReference type="Pfam" id="PF20730">
    <property type="entry name" value="YetF_N"/>
    <property type="match status" value="1"/>
</dbReference>
<evidence type="ECO:0000256" key="4">
    <source>
        <dbReference type="ARBA" id="ARBA00022692"/>
    </source>
</evidence>
<proteinExistence type="inferred from homology"/>
<feature type="transmembrane region" description="Helical" evidence="7">
    <location>
        <begin position="58"/>
        <end position="80"/>
    </location>
</feature>
<dbReference type="PANTHER" id="PTHR34582">
    <property type="entry name" value="UPF0702 TRANSMEMBRANE PROTEIN YCAP"/>
    <property type="match status" value="1"/>
</dbReference>
<keyword evidence="4 7" id="KW-0812">Transmembrane</keyword>
<evidence type="ECO:0000259" key="9">
    <source>
        <dbReference type="Pfam" id="PF20730"/>
    </source>
</evidence>
<evidence type="ECO:0000259" key="8">
    <source>
        <dbReference type="Pfam" id="PF04239"/>
    </source>
</evidence>
<reference evidence="10 11" key="1">
    <citation type="submission" date="2016-01" db="EMBL/GenBank/DDBJ databases">
        <title>Investigation of taxonomic status of Bacillus aminovorans.</title>
        <authorList>
            <person name="Verma A."/>
            <person name="Pal Y."/>
            <person name="Krishnamurthi S."/>
        </authorList>
    </citation>
    <scope>NUCLEOTIDE SEQUENCE [LARGE SCALE GENOMIC DNA]</scope>
    <source>
        <strain evidence="10 11">DSM 4337</strain>
    </source>
</reference>
<dbReference type="Pfam" id="PF04239">
    <property type="entry name" value="DUF421"/>
    <property type="match status" value="1"/>
</dbReference>
<evidence type="ECO:0000256" key="3">
    <source>
        <dbReference type="ARBA" id="ARBA00022475"/>
    </source>
</evidence>
<protein>
    <recommendedName>
        <fullName evidence="12">DUF421 domain-containing protein</fullName>
    </recommendedName>
</protein>
<dbReference type="RefSeq" id="WP_063975628.1">
    <property type="nucleotide sequence ID" value="NZ_LQWZ01000037.1"/>
</dbReference>
<comment type="subcellular location">
    <subcellularLocation>
        <location evidence="1">Cell membrane</location>
        <topology evidence="1">Multi-pass membrane protein</topology>
    </subcellularLocation>
</comment>
<feature type="domain" description="YetF-like N-terminal transmembrane" evidence="9">
    <location>
        <begin position="7"/>
        <end position="73"/>
    </location>
</feature>
<keyword evidence="5 7" id="KW-1133">Transmembrane helix</keyword>
<dbReference type="InterPro" id="IPR023090">
    <property type="entry name" value="UPF0702_alpha/beta_dom_sf"/>
</dbReference>
<sequence length="221" mass="25141">MDIYHVMWRSIVLVLLLFAVTKLTGKRQIAQLSFFEYVTGITIGGIAAEMSTGLEKSFWHGATAIFIWGIIPLLAGIATLKSRKIREWIEGKPTVVIQNGHIIEQNLAKEKYSTDELLELLRMKGIFQLSDVEYALIETNGALNELLKKGKRPIRYDGDETEKEPHVVILEGNIQFEALAKAKQTPSWLQTELQKRKVKIEQVFIAQADSEKNLTIELYKK</sequence>
<dbReference type="PANTHER" id="PTHR34582:SF7">
    <property type="entry name" value="UPF0702 TRANSMEMBRANE PROTEIN YDFS"/>
    <property type="match status" value="1"/>
</dbReference>
<dbReference type="OrthoDB" id="9778331at2"/>
<dbReference type="GO" id="GO:0005886">
    <property type="term" value="C:plasma membrane"/>
    <property type="evidence" value="ECO:0007669"/>
    <property type="project" value="UniProtKB-SubCell"/>
</dbReference>
<keyword evidence="6 7" id="KW-0472">Membrane</keyword>
<dbReference type="AlphaFoldDB" id="A0A177KIN6"/>
<comment type="caution">
    <text evidence="10">The sequence shown here is derived from an EMBL/GenBank/DDBJ whole genome shotgun (WGS) entry which is preliminary data.</text>
</comment>
<evidence type="ECO:0000256" key="5">
    <source>
        <dbReference type="ARBA" id="ARBA00022989"/>
    </source>
</evidence>
<evidence type="ECO:0000256" key="2">
    <source>
        <dbReference type="ARBA" id="ARBA00006448"/>
    </source>
</evidence>
<dbReference type="EMBL" id="LQWZ01000037">
    <property type="protein sequence ID" value="OAH52846.1"/>
    <property type="molecule type" value="Genomic_DNA"/>
</dbReference>
<dbReference type="Proteomes" id="UP000077271">
    <property type="component" value="Unassembled WGS sequence"/>
</dbReference>
<dbReference type="InterPro" id="IPR007353">
    <property type="entry name" value="DUF421"/>
</dbReference>
<dbReference type="InterPro" id="IPR048454">
    <property type="entry name" value="YetF_N"/>
</dbReference>
<comment type="similarity">
    <text evidence="2">Belongs to the UPF0702 family.</text>
</comment>
<accession>A0A177KIN6</accession>